<feature type="domain" description="Helicase ATP-binding" evidence="11">
    <location>
        <begin position="183"/>
        <end position="363"/>
    </location>
</feature>
<dbReference type="Gene3D" id="3.40.50.10810">
    <property type="entry name" value="Tandem AAA-ATPase domain"/>
    <property type="match status" value="1"/>
</dbReference>
<dbReference type="SUPFAM" id="SSF57850">
    <property type="entry name" value="RING/U-box"/>
    <property type="match status" value="1"/>
</dbReference>
<evidence type="ECO:0000259" key="10">
    <source>
        <dbReference type="PROSITE" id="PS50089"/>
    </source>
</evidence>
<dbReference type="GO" id="GO:0005634">
    <property type="term" value="C:nucleus"/>
    <property type="evidence" value="ECO:0007669"/>
    <property type="project" value="TreeGrafter"/>
</dbReference>
<dbReference type="InterPro" id="IPR017907">
    <property type="entry name" value="Znf_RING_CS"/>
</dbReference>
<evidence type="ECO:0008006" key="15">
    <source>
        <dbReference type="Google" id="ProtNLM"/>
    </source>
</evidence>
<sequence>MMQDVLLYVSCYIHRSVLTTLADPSNRYYWMTFSLLDLFKLLNIKPYQGAEYNPSENSQKRPLGLNGDPDEVAAILPLAKRRVGGQAEQDKDEQAITQSALDKIIGSADNYDIEEMEPPSELTSKLNPYQKQALDWMSKAEEGNFVERAEKTLHPCWSAYHLSDKRAPSIYTNNFSGQGTTQFPSATQITRGILADAMGLGKTVMTIALILSRPGFGNIDSKQSIDTLPKVRGRTLIICPMALLGQWKDELQTHSEGGSLSIFMHYGGYRTHDPSVLCHYDVVLTTYGVLSETFKHGLEHSIFHQIEWHRVVLYVAHTIKSWKTLGAKACFALSSQCRWCLTGTPIQNNLEDLYSLLCFLRVEPWCEWQRWYDYIQKPYEDGDPRGLKLIKGVLKEVMLRRTKETKDQAGRPILVLPPTDIQIIKCKQSEAERDFYDALFTRSKGRFDELVTQGKVLKSYATVLELLLRLRQCCNHPYLVISRTDLQDYPEFNRLAKKFVETDVDTATVSESDANPEEIEEVVEAIRTSNSATLGQSVTTQAYIEEVVGAIRRGETTECPICMESSDDPVLIPCAHRMCKECLLYCWGNPTSGLCPICRTSLDHNDLISFPTESKFQLNVEEDLKDSSKVSELMRCLERIHLSDSGEKSIVFSQWTSFLDLLEIPLKRKGIEFLRYDGQLAQKQREKILKEFNENSEKMVLLMSLKAGGVGLNLTAASNVFLMVHSHDS</sequence>
<evidence type="ECO:0000256" key="4">
    <source>
        <dbReference type="ARBA" id="ARBA00022771"/>
    </source>
</evidence>
<dbReference type="PROSITE" id="PS51192">
    <property type="entry name" value="HELICASE_ATP_BIND_1"/>
    <property type="match status" value="1"/>
</dbReference>
<dbReference type="PROSITE" id="PS50089">
    <property type="entry name" value="ZF_RING_2"/>
    <property type="match status" value="1"/>
</dbReference>
<dbReference type="EMBL" id="JAKUCV010003908">
    <property type="protein sequence ID" value="KAJ4837190.1"/>
    <property type="molecule type" value="Genomic_DNA"/>
</dbReference>
<dbReference type="PROSITE" id="PS00518">
    <property type="entry name" value="ZF_RING_1"/>
    <property type="match status" value="1"/>
</dbReference>
<keyword evidence="8" id="KW-0067">ATP-binding</keyword>
<dbReference type="GO" id="GO:0008094">
    <property type="term" value="F:ATP-dependent activity, acting on DNA"/>
    <property type="evidence" value="ECO:0007669"/>
    <property type="project" value="TreeGrafter"/>
</dbReference>
<reference evidence="13" key="2">
    <citation type="journal article" date="2023" name="Plants (Basel)">
        <title>Annotation of the Turnera subulata (Passifloraceae) Draft Genome Reveals the S-Locus Evolved after the Divergence of Turneroideae from Passifloroideae in a Stepwise Manner.</title>
        <authorList>
            <person name="Henning P.M."/>
            <person name="Roalson E.H."/>
            <person name="Mir W."/>
            <person name="McCubbin A.G."/>
            <person name="Shore J.S."/>
        </authorList>
    </citation>
    <scope>NUCLEOTIDE SEQUENCE</scope>
    <source>
        <strain evidence="13">F60SS</strain>
    </source>
</reference>
<evidence type="ECO:0000313" key="14">
    <source>
        <dbReference type="Proteomes" id="UP001141552"/>
    </source>
</evidence>
<evidence type="ECO:0000256" key="8">
    <source>
        <dbReference type="ARBA" id="ARBA00022840"/>
    </source>
</evidence>
<dbReference type="InterPro" id="IPR001841">
    <property type="entry name" value="Znf_RING"/>
</dbReference>
<keyword evidence="2" id="KW-0479">Metal-binding</keyword>
<dbReference type="Proteomes" id="UP001141552">
    <property type="component" value="Unassembled WGS sequence"/>
</dbReference>
<dbReference type="PANTHER" id="PTHR45626:SF22">
    <property type="entry name" value="DNA REPAIR PROTEIN RAD5"/>
    <property type="match status" value="1"/>
</dbReference>
<feature type="domain" description="Helicase C-terminal" evidence="12">
    <location>
        <begin position="629"/>
        <end position="729"/>
    </location>
</feature>
<dbReference type="SMART" id="SM00487">
    <property type="entry name" value="DEXDc"/>
    <property type="match status" value="1"/>
</dbReference>
<accession>A0A9Q0FT45</accession>
<evidence type="ECO:0000256" key="9">
    <source>
        <dbReference type="PROSITE-ProRule" id="PRU00175"/>
    </source>
</evidence>
<dbReference type="Pfam" id="PF13920">
    <property type="entry name" value="zf-C3HC4_3"/>
    <property type="match status" value="1"/>
</dbReference>
<keyword evidence="3" id="KW-0547">Nucleotide-binding</keyword>
<dbReference type="InterPro" id="IPR049730">
    <property type="entry name" value="SNF2/RAD54-like_C"/>
</dbReference>
<keyword evidence="6" id="KW-0347">Helicase</keyword>
<dbReference type="Pfam" id="PF00271">
    <property type="entry name" value="Helicase_C"/>
    <property type="match status" value="1"/>
</dbReference>
<evidence type="ECO:0000259" key="12">
    <source>
        <dbReference type="PROSITE" id="PS51194"/>
    </source>
</evidence>
<keyword evidence="5" id="KW-0378">Hydrolase</keyword>
<keyword evidence="4 9" id="KW-0863">Zinc-finger</keyword>
<evidence type="ECO:0000256" key="1">
    <source>
        <dbReference type="ARBA" id="ARBA00008438"/>
    </source>
</evidence>
<dbReference type="CDD" id="cd18008">
    <property type="entry name" value="DEXDc_SHPRH-like"/>
    <property type="match status" value="1"/>
</dbReference>
<name>A0A9Q0FT45_9ROSI</name>
<evidence type="ECO:0000259" key="11">
    <source>
        <dbReference type="PROSITE" id="PS51192"/>
    </source>
</evidence>
<dbReference type="GO" id="GO:0006281">
    <property type="term" value="P:DNA repair"/>
    <property type="evidence" value="ECO:0007669"/>
    <property type="project" value="TreeGrafter"/>
</dbReference>
<dbReference type="InterPro" id="IPR027417">
    <property type="entry name" value="P-loop_NTPase"/>
</dbReference>
<proteinExistence type="inferred from homology"/>
<feature type="domain" description="RING-type" evidence="10">
    <location>
        <begin position="559"/>
        <end position="599"/>
    </location>
</feature>
<comment type="similarity">
    <text evidence="1">Belongs to the SNF2/RAD54 helicase family. RAD16 subfamily.</text>
</comment>
<dbReference type="GO" id="GO:0005524">
    <property type="term" value="F:ATP binding"/>
    <property type="evidence" value="ECO:0007669"/>
    <property type="project" value="UniProtKB-KW"/>
</dbReference>
<dbReference type="Pfam" id="PF00176">
    <property type="entry name" value="SNF2-rel_dom"/>
    <property type="match status" value="1"/>
</dbReference>
<evidence type="ECO:0000256" key="2">
    <source>
        <dbReference type="ARBA" id="ARBA00022723"/>
    </source>
</evidence>
<evidence type="ECO:0000256" key="5">
    <source>
        <dbReference type="ARBA" id="ARBA00022801"/>
    </source>
</evidence>
<reference evidence="13" key="1">
    <citation type="submission" date="2022-02" db="EMBL/GenBank/DDBJ databases">
        <authorList>
            <person name="Henning P.M."/>
            <person name="McCubbin A.G."/>
            <person name="Shore J.S."/>
        </authorList>
    </citation>
    <scope>NUCLEOTIDE SEQUENCE</scope>
    <source>
        <strain evidence="13">F60SS</strain>
        <tissue evidence="13">Leaves</tissue>
    </source>
</reference>
<evidence type="ECO:0000256" key="3">
    <source>
        <dbReference type="ARBA" id="ARBA00022741"/>
    </source>
</evidence>
<evidence type="ECO:0000313" key="13">
    <source>
        <dbReference type="EMBL" id="KAJ4837190.1"/>
    </source>
</evidence>
<dbReference type="CDD" id="cd18793">
    <property type="entry name" value="SF2_C_SNF"/>
    <property type="match status" value="1"/>
</dbReference>
<dbReference type="InterPro" id="IPR000330">
    <property type="entry name" value="SNF2_N"/>
</dbReference>
<evidence type="ECO:0000256" key="6">
    <source>
        <dbReference type="ARBA" id="ARBA00022806"/>
    </source>
</evidence>
<dbReference type="SMART" id="SM00184">
    <property type="entry name" value="RING"/>
    <property type="match status" value="1"/>
</dbReference>
<dbReference type="Gene3D" id="3.30.40.10">
    <property type="entry name" value="Zinc/RING finger domain, C3HC4 (zinc finger)"/>
    <property type="match status" value="1"/>
</dbReference>
<dbReference type="GO" id="GO:0016787">
    <property type="term" value="F:hydrolase activity"/>
    <property type="evidence" value="ECO:0007669"/>
    <property type="project" value="UniProtKB-KW"/>
</dbReference>
<dbReference type="InterPro" id="IPR050628">
    <property type="entry name" value="SNF2_RAD54_helicase_TF"/>
</dbReference>
<gene>
    <name evidence="13" type="ORF">Tsubulata_030089</name>
</gene>
<dbReference type="GO" id="GO:0008270">
    <property type="term" value="F:zinc ion binding"/>
    <property type="evidence" value="ECO:0007669"/>
    <property type="project" value="UniProtKB-KW"/>
</dbReference>
<dbReference type="Gene3D" id="3.40.50.300">
    <property type="entry name" value="P-loop containing nucleotide triphosphate hydrolases"/>
    <property type="match status" value="1"/>
</dbReference>
<dbReference type="InterPro" id="IPR013083">
    <property type="entry name" value="Znf_RING/FYVE/PHD"/>
</dbReference>
<dbReference type="InterPro" id="IPR038718">
    <property type="entry name" value="SNF2-like_sf"/>
</dbReference>
<organism evidence="13 14">
    <name type="scientific">Turnera subulata</name>
    <dbReference type="NCBI Taxonomy" id="218843"/>
    <lineage>
        <taxon>Eukaryota</taxon>
        <taxon>Viridiplantae</taxon>
        <taxon>Streptophyta</taxon>
        <taxon>Embryophyta</taxon>
        <taxon>Tracheophyta</taxon>
        <taxon>Spermatophyta</taxon>
        <taxon>Magnoliopsida</taxon>
        <taxon>eudicotyledons</taxon>
        <taxon>Gunneridae</taxon>
        <taxon>Pentapetalae</taxon>
        <taxon>rosids</taxon>
        <taxon>fabids</taxon>
        <taxon>Malpighiales</taxon>
        <taxon>Passifloraceae</taxon>
        <taxon>Turnera</taxon>
    </lineage>
</organism>
<evidence type="ECO:0000256" key="7">
    <source>
        <dbReference type="ARBA" id="ARBA00022833"/>
    </source>
</evidence>
<dbReference type="InterPro" id="IPR014001">
    <property type="entry name" value="Helicase_ATP-bd"/>
</dbReference>
<dbReference type="InterPro" id="IPR001650">
    <property type="entry name" value="Helicase_C-like"/>
</dbReference>
<dbReference type="AlphaFoldDB" id="A0A9Q0FT45"/>
<protein>
    <recommendedName>
        <fullName evidence="15">RING-type domain-containing protein</fullName>
    </recommendedName>
</protein>
<dbReference type="PANTHER" id="PTHR45626">
    <property type="entry name" value="TRANSCRIPTION TERMINATION FACTOR 2-RELATED"/>
    <property type="match status" value="1"/>
</dbReference>
<keyword evidence="7" id="KW-0862">Zinc</keyword>
<dbReference type="GO" id="GO:0004386">
    <property type="term" value="F:helicase activity"/>
    <property type="evidence" value="ECO:0007669"/>
    <property type="project" value="UniProtKB-KW"/>
</dbReference>
<dbReference type="OrthoDB" id="448448at2759"/>
<dbReference type="PROSITE" id="PS51194">
    <property type="entry name" value="HELICASE_CTER"/>
    <property type="match status" value="1"/>
</dbReference>
<keyword evidence="14" id="KW-1185">Reference proteome</keyword>
<comment type="caution">
    <text evidence="13">The sequence shown here is derived from an EMBL/GenBank/DDBJ whole genome shotgun (WGS) entry which is preliminary data.</text>
</comment>
<dbReference type="SUPFAM" id="SSF52540">
    <property type="entry name" value="P-loop containing nucleoside triphosphate hydrolases"/>
    <property type="match status" value="2"/>
</dbReference>